<dbReference type="SUPFAM" id="SSF53955">
    <property type="entry name" value="Lysozyme-like"/>
    <property type="match status" value="1"/>
</dbReference>
<dbReference type="STRING" id="477690.SAMN05216474_1110"/>
<keyword evidence="16" id="KW-1185">Reference proteome</keyword>
<name>A0A1I6YRW9_9FLAO</name>
<comment type="similarity">
    <text evidence="3">In the N-terminal section; belongs to the glycosyltransferase 51 family.</text>
</comment>
<sequence length="758" mass="85482">MIGLVLFGFLFYYLFPSRLFDLPYSTLVNDEKGELLAAQIASDGQWRFPQVDSIPYELEQCILYFEDEYFYYHPGVNPVSTFRAMFQNISEGRVVSGGSTLSMQVIRLSRQNKARTYFEKIIELYQAIRLEFSYCKDEVLKMYVSHAPYGGNVVGAETAAWRYFHRPLHQLSWAEYATLAVLPNAPALIRPGKNSEELKAKRDKLLKKLWENQVIDLSTYELSLLEPLPGKPMDLPNSAFHLLTLANSKGKGGERTNSTVNGRLQKRVTQRLNNYVKFLENNEIKNACAVVVDVQTGEVKAYVGNANFEGANAQFVDLIQAPRSSGSILKPFLYAAAIEEGMLHNTTLLRDVPISIHGFSPSNFNKSFDGVVPASEALARSLNIPATNILKDYSVLRFYDELKALGFTSINRSPDNYGLSLILGGAEVSLWDVVHAYSKQARSLNNYIKNEQENYAGLSVWKGEEYEHPTKNYHEGTWWMVTEALKEVQRPGMEESWRQYSSSRKVAWKTGTSFGYRDAWAVGYDANYLVAIWVGNAEGEGRPGLTGASVAAPLMFDIFQELEKKGWFEKPLAALKYIDLCASSGLAPSPACPTVRTETSMQAKALGVCTYHQHILINEEGLRVNRNCIQGKTVKDTVWFCLDPVAAFYYKRGHQKYKEIPPYDLGCSAFEERDLGIIYPQDDSKLIIPKNFKGEFEQVILEATHRDKNAVLYWHLDDDFVGSTSGKHQMKVDIIPGDHILMIMDEGGQSVSVNFEGF</sequence>
<dbReference type="InterPro" id="IPR009647">
    <property type="entry name" value="PBP_C"/>
</dbReference>
<dbReference type="Gene3D" id="1.10.3810.10">
    <property type="entry name" value="Biosynthetic peptidoglycan transglycosylase-like"/>
    <property type="match status" value="1"/>
</dbReference>
<dbReference type="InterPro" id="IPR001460">
    <property type="entry name" value="PCN-bd_Tpept"/>
</dbReference>
<evidence type="ECO:0000256" key="9">
    <source>
        <dbReference type="ARBA" id="ARBA00023268"/>
    </source>
</evidence>
<dbReference type="GO" id="GO:0008658">
    <property type="term" value="F:penicillin binding"/>
    <property type="evidence" value="ECO:0007669"/>
    <property type="project" value="InterPro"/>
</dbReference>
<dbReference type="PANTHER" id="PTHR32282">
    <property type="entry name" value="BINDING PROTEIN TRANSPEPTIDASE, PUTATIVE-RELATED"/>
    <property type="match status" value="1"/>
</dbReference>
<feature type="domain" description="Glycosyl transferase family 51" evidence="13">
    <location>
        <begin position="43"/>
        <end position="209"/>
    </location>
</feature>
<dbReference type="InterPro" id="IPR023346">
    <property type="entry name" value="Lysozyme-like_dom_sf"/>
</dbReference>
<dbReference type="GO" id="GO:0006508">
    <property type="term" value="P:proteolysis"/>
    <property type="evidence" value="ECO:0007669"/>
    <property type="project" value="UniProtKB-KW"/>
</dbReference>
<evidence type="ECO:0000256" key="3">
    <source>
        <dbReference type="ARBA" id="ARBA00007739"/>
    </source>
</evidence>
<evidence type="ECO:0000256" key="7">
    <source>
        <dbReference type="ARBA" id="ARBA00022679"/>
    </source>
</evidence>
<keyword evidence="4" id="KW-0121">Carboxypeptidase</keyword>
<dbReference type="Pfam" id="PF06832">
    <property type="entry name" value="BiPBP_C"/>
    <property type="match status" value="1"/>
</dbReference>
<dbReference type="GO" id="GO:0008955">
    <property type="term" value="F:peptidoglycan glycosyltransferase activity"/>
    <property type="evidence" value="ECO:0007669"/>
    <property type="project" value="UniProtKB-EC"/>
</dbReference>
<dbReference type="NCBIfam" id="TIGR02073">
    <property type="entry name" value="PBP_1c"/>
    <property type="match status" value="1"/>
</dbReference>
<dbReference type="GO" id="GO:0004180">
    <property type="term" value="F:carboxypeptidase activity"/>
    <property type="evidence" value="ECO:0007669"/>
    <property type="project" value="UniProtKB-KW"/>
</dbReference>
<feature type="domain" description="Penicillin-binding protein transpeptidase" evidence="12">
    <location>
        <begin position="288"/>
        <end position="553"/>
    </location>
</feature>
<comment type="catalytic activity">
    <reaction evidence="11">
        <text>[GlcNAc-(1-&gt;4)-Mur2Ac(oyl-L-Ala-gamma-D-Glu-L-Lys-D-Ala-D-Ala)](n)-di-trans,octa-cis-undecaprenyl diphosphate + beta-D-GlcNAc-(1-&gt;4)-Mur2Ac(oyl-L-Ala-gamma-D-Glu-L-Lys-D-Ala-D-Ala)-di-trans,octa-cis-undecaprenyl diphosphate = [GlcNAc-(1-&gt;4)-Mur2Ac(oyl-L-Ala-gamma-D-Glu-L-Lys-D-Ala-D-Ala)](n+1)-di-trans,octa-cis-undecaprenyl diphosphate + di-trans,octa-cis-undecaprenyl diphosphate + H(+)</text>
        <dbReference type="Rhea" id="RHEA:23708"/>
        <dbReference type="Rhea" id="RHEA-COMP:9602"/>
        <dbReference type="Rhea" id="RHEA-COMP:9603"/>
        <dbReference type="ChEBI" id="CHEBI:15378"/>
        <dbReference type="ChEBI" id="CHEBI:58405"/>
        <dbReference type="ChEBI" id="CHEBI:60033"/>
        <dbReference type="ChEBI" id="CHEBI:78435"/>
        <dbReference type="EC" id="2.4.99.28"/>
    </reaction>
</comment>
<evidence type="ECO:0000256" key="10">
    <source>
        <dbReference type="ARBA" id="ARBA00044770"/>
    </source>
</evidence>
<dbReference type="InterPro" id="IPR012338">
    <property type="entry name" value="Beta-lactam/transpept-like"/>
</dbReference>
<comment type="similarity">
    <text evidence="2">In the C-terminal section; belongs to the transpeptidase family.</text>
</comment>
<accession>A0A1I6YRW9</accession>
<evidence type="ECO:0000313" key="15">
    <source>
        <dbReference type="EMBL" id="SFT52981.1"/>
    </source>
</evidence>
<dbReference type="AlphaFoldDB" id="A0A1I6YRW9"/>
<reference evidence="15 16" key="1">
    <citation type="submission" date="2016-10" db="EMBL/GenBank/DDBJ databases">
        <authorList>
            <person name="de Groot N.N."/>
        </authorList>
    </citation>
    <scope>NUCLEOTIDE SEQUENCE [LARGE SCALE GENOMIC DNA]</scope>
    <source>
        <strain evidence="15 16">CGMCC 1.7005</strain>
    </source>
</reference>
<keyword evidence="5" id="KW-0645">Protease</keyword>
<dbReference type="GO" id="GO:0009252">
    <property type="term" value="P:peptidoglycan biosynthetic process"/>
    <property type="evidence" value="ECO:0007669"/>
    <property type="project" value="InterPro"/>
</dbReference>
<evidence type="ECO:0000256" key="6">
    <source>
        <dbReference type="ARBA" id="ARBA00022676"/>
    </source>
</evidence>
<gene>
    <name evidence="15" type="ORF">SAMN05216474_1110</name>
</gene>
<dbReference type="InterPro" id="IPR050396">
    <property type="entry name" value="Glycosyltr_51/Transpeptidase"/>
</dbReference>
<evidence type="ECO:0000259" key="12">
    <source>
        <dbReference type="Pfam" id="PF00905"/>
    </source>
</evidence>
<evidence type="ECO:0000256" key="1">
    <source>
        <dbReference type="ARBA" id="ARBA00004752"/>
    </source>
</evidence>
<evidence type="ECO:0000259" key="13">
    <source>
        <dbReference type="Pfam" id="PF00912"/>
    </source>
</evidence>
<dbReference type="Pfam" id="PF00905">
    <property type="entry name" value="Transpeptidase"/>
    <property type="match status" value="1"/>
</dbReference>
<evidence type="ECO:0000259" key="14">
    <source>
        <dbReference type="Pfam" id="PF06832"/>
    </source>
</evidence>
<evidence type="ECO:0000256" key="2">
    <source>
        <dbReference type="ARBA" id="ARBA00007090"/>
    </source>
</evidence>
<proteinExistence type="inferred from homology"/>
<dbReference type="EMBL" id="FPAS01000001">
    <property type="protein sequence ID" value="SFT52981.1"/>
    <property type="molecule type" value="Genomic_DNA"/>
</dbReference>
<protein>
    <recommendedName>
        <fullName evidence="10">peptidoglycan glycosyltransferase</fullName>
        <ecNumber evidence="10">2.4.99.28</ecNumber>
    </recommendedName>
</protein>
<dbReference type="Proteomes" id="UP000236454">
    <property type="component" value="Unassembled WGS sequence"/>
</dbReference>
<keyword evidence="9" id="KW-0511">Multifunctional enzyme</keyword>
<keyword evidence="8" id="KW-0378">Hydrolase</keyword>
<dbReference type="InterPro" id="IPR001264">
    <property type="entry name" value="Glyco_trans_51"/>
</dbReference>
<evidence type="ECO:0000256" key="8">
    <source>
        <dbReference type="ARBA" id="ARBA00022801"/>
    </source>
</evidence>
<comment type="pathway">
    <text evidence="1">Cell wall biogenesis; peptidoglycan biosynthesis.</text>
</comment>
<evidence type="ECO:0000256" key="4">
    <source>
        <dbReference type="ARBA" id="ARBA00022645"/>
    </source>
</evidence>
<dbReference type="SUPFAM" id="SSF56601">
    <property type="entry name" value="beta-lactamase/transpeptidase-like"/>
    <property type="match status" value="1"/>
</dbReference>
<feature type="domain" description="Penicillin-binding C-terminal" evidence="14">
    <location>
        <begin position="667"/>
        <end position="755"/>
    </location>
</feature>
<dbReference type="GO" id="GO:0030288">
    <property type="term" value="C:outer membrane-bounded periplasmic space"/>
    <property type="evidence" value="ECO:0007669"/>
    <property type="project" value="TreeGrafter"/>
</dbReference>
<organism evidence="15 16">
    <name type="scientific">Lishizhenia tianjinensis</name>
    <dbReference type="NCBI Taxonomy" id="477690"/>
    <lineage>
        <taxon>Bacteria</taxon>
        <taxon>Pseudomonadati</taxon>
        <taxon>Bacteroidota</taxon>
        <taxon>Flavobacteriia</taxon>
        <taxon>Flavobacteriales</taxon>
        <taxon>Crocinitomicaceae</taxon>
        <taxon>Lishizhenia</taxon>
    </lineage>
</organism>
<dbReference type="Gene3D" id="3.40.710.10">
    <property type="entry name" value="DD-peptidase/beta-lactamase superfamily"/>
    <property type="match status" value="1"/>
</dbReference>
<dbReference type="EC" id="2.4.99.28" evidence="10"/>
<keyword evidence="6" id="KW-0328">Glycosyltransferase</keyword>
<evidence type="ECO:0000256" key="5">
    <source>
        <dbReference type="ARBA" id="ARBA00022670"/>
    </source>
</evidence>
<evidence type="ECO:0000313" key="16">
    <source>
        <dbReference type="Proteomes" id="UP000236454"/>
    </source>
</evidence>
<dbReference type="InterPro" id="IPR011815">
    <property type="entry name" value="PBP_1c"/>
</dbReference>
<evidence type="ECO:0000256" key="11">
    <source>
        <dbReference type="ARBA" id="ARBA00049902"/>
    </source>
</evidence>
<dbReference type="Pfam" id="PF00912">
    <property type="entry name" value="Transgly"/>
    <property type="match status" value="1"/>
</dbReference>
<dbReference type="PANTHER" id="PTHR32282:SF15">
    <property type="entry name" value="PENICILLIN-BINDING PROTEIN 1C"/>
    <property type="match status" value="1"/>
</dbReference>
<dbReference type="InterPro" id="IPR036950">
    <property type="entry name" value="PBP_transglycosylase"/>
</dbReference>
<keyword evidence="7" id="KW-0808">Transferase</keyword>